<feature type="domain" description="GMPS ATP-PPase" evidence="15">
    <location>
        <begin position="6"/>
        <end position="190"/>
    </location>
</feature>
<evidence type="ECO:0000256" key="7">
    <source>
        <dbReference type="ARBA" id="ARBA00022741"/>
    </source>
</evidence>
<organism evidence="16 17">
    <name type="scientific">Thermococcus sibiricus</name>
    <dbReference type="NCBI Taxonomy" id="172049"/>
    <lineage>
        <taxon>Archaea</taxon>
        <taxon>Methanobacteriati</taxon>
        <taxon>Methanobacteriota</taxon>
        <taxon>Thermococci</taxon>
        <taxon>Thermococcales</taxon>
        <taxon>Thermococcaceae</taxon>
        <taxon>Thermococcus</taxon>
    </lineage>
</organism>
<dbReference type="Proteomes" id="UP000053911">
    <property type="component" value="Unassembled WGS sequence"/>
</dbReference>
<protein>
    <recommendedName>
        <fullName evidence="5 13">GMP synthase [glutamine-hydrolyzing] subunit B</fullName>
        <ecNumber evidence="4 13">6.3.5.2</ecNumber>
    </recommendedName>
    <alternativeName>
        <fullName evidence="11 13">GMP synthetase</fullName>
    </alternativeName>
</protein>
<dbReference type="NCBIfam" id="TIGR00884">
    <property type="entry name" value="guaA_Cterm"/>
    <property type="match status" value="1"/>
</dbReference>
<comment type="caution">
    <text evidence="16">The sequence shown here is derived from an EMBL/GenBank/DDBJ whole genome shotgun (WGS) entry which is preliminary data.</text>
</comment>
<dbReference type="PROSITE" id="PS51553">
    <property type="entry name" value="GMPS_ATP_PPASE"/>
    <property type="match status" value="1"/>
</dbReference>
<sequence length="313" mass="35000">MLKVTLMWEKFIEEKVKEIKKTVGEKKAIIALSGGVDSSTAAILAYKAIGDRLHAVFVNTGFLRKGEPEFVIKTFKEEFGLNLIYVDAQERFFTALKGVTDPEEKRKIIGKTFIDVFEEVANEIDADFLIQGTIAPDWIESQGKIKSHHNVGGLPERLNLKLIEPLRDLYKDEVREVAKELGLPEKIYHRMPFPGPGLAVRVLGEVTPEKVAVVREANAIVEEEIENAGLKPWQAFAVLLGVKTVGVQGDIRAYKETIAVRVVESLDGMTANAMKVPFEVLQRIAFRITSEIPQVGRVLYDITNKPPATIEFE</sequence>
<comment type="pathway">
    <text evidence="2 13">Purine metabolism; GMP biosynthesis; GMP from XMP (L-Gln route): step 1/1.</text>
</comment>
<evidence type="ECO:0000256" key="4">
    <source>
        <dbReference type="ARBA" id="ARBA00012746"/>
    </source>
</evidence>
<evidence type="ECO:0000256" key="2">
    <source>
        <dbReference type="ARBA" id="ARBA00005153"/>
    </source>
</evidence>
<dbReference type="Pfam" id="PF02540">
    <property type="entry name" value="NAD_synthase"/>
    <property type="match status" value="1"/>
</dbReference>
<dbReference type="InterPro" id="IPR022310">
    <property type="entry name" value="NAD/GMP_synthase"/>
</dbReference>
<feature type="binding site" evidence="14">
    <location>
        <begin position="33"/>
        <end position="39"/>
    </location>
    <ligand>
        <name>ATP</name>
        <dbReference type="ChEBI" id="CHEBI:30616"/>
    </ligand>
</feature>
<dbReference type="HAMAP" id="MF_00345">
    <property type="entry name" value="GMP_synthase_B"/>
    <property type="match status" value="1"/>
</dbReference>
<dbReference type="EC" id="6.3.5.2" evidence="4 13"/>
<evidence type="ECO:0000256" key="9">
    <source>
        <dbReference type="ARBA" id="ARBA00022755"/>
    </source>
</evidence>
<dbReference type="PANTHER" id="PTHR11922:SF2">
    <property type="entry name" value="GMP SYNTHASE [GLUTAMINE-HYDROLYZING]"/>
    <property type="match status" value="1"/>
</dbReference>
<dbReference type="GO" id="GO:0003921">
    <property type="term" value="F:GMP synthase activity"/>
    <property type="evidence" value="ECO:0007669"/>
    <property type="project" value="InterPro"/>
</dbReference>
<keyword evidence="10 13" id="KW-0067">ATP-binding</keyword>
<keyword evidence="8 13" id="KW-0332">GMP biosynthesis</keyword>
<evidence type="ECO:0000256" key="14">
    <source>
        <dbReference type="PROSITE-ProRule" id="PRU00886"/>
    </source>
</evidence>
<keyword evidence="6 13" id="KW-0436">Ligase</keyword>
<evidence type="ECO:0000256" key="8">
    <source>
        <dbReference type="ARBA" id="ARBA00022749"/>
    </source>
</evidence>
<name>A0A101EMK0_9EURY</name>
<evidence type="ECO:0000256" key="12">
    <source>
        <dbReference type="ARBA" id="ARBA00049404"/>
    </source>
</evidence>
<dbReference type="Gene3D" id="3.40.50.620">
    <property type="entry name" value="HUPs"/>
    <property type="match status" value="1"/>
</dbReference>
<keyword evidence="9 13" id="KW-0658">Purine biosynthesis</keyword>
<dbReference type="InterPro" id="IPR025777">
    <property type="entry name" value="GMPS_ATP_PPase_dom"/>
</dbReference>
<dbReference type="CDD" id="cd01997">
    <property type="entry name" value="GMP_synthase_C"/>
    <property type="match status" value="1"/>
</dbReference>
<dbReference type="FunFam" id="3.40.50.620:FF:000208">
    <property type="entry name" value="GMP synthase [glutamine-hydrolyzing] subunit B"/>
    <property type="match status" value="1"/>
</dbReference>
<dbReference type="GO" id="GO:0005524">
    <property type="term" value="F:ATP binding"/>
    <property type="evidence" value="ECO:0007669"/>
    <property type="project" value="UniProtKB-UniRule"/>
</dbReference>
<evidence type="ECO:0000256" key="13">
    <source>
        <dbReference type="HAMAP-Rule" id="MF_00345"/>
    </source>
</evidence>
<comment type="function">
    <text evidence="1 13">Catalyzes the synthesis of GMP from XMP.</text>
</comment>
<dbReference type="OMA" id="GMTANAM"/>
<dbReference type="UniPathway" id="UPA00189">
    <property type="reaction ID" value="UER00296"/>
</dbReference>
<comment type="catalytic activity">
    <reaction evidence="12 13">
        <text>XMP + L-glutamine + ATP + H2O = GMP + L-glutamate + AMP + diphosphate + 2 H(+)</text>
        <dbReference type="Rhea" id="RHEA:11680"/>
        <dbReference type="ChEBI" id="CHEBI:15377"/>
        <dbReference type="ChEBI" id="CHEBI:15378"/>
        <dbReference type="ChEBI" id="CHEBI:29985"/>
        <dbReference type="ChEBI" id="CHEBI:30616"/>
        <dbReference type="ChEBI" id="CHEBI:33019"/>
        <dbReference type="ChEBI" id="CHEBI:57464"/>
        <dbReference type="ChEBI" id="CHEBI:58115"/>
        <dbReference type="ChEBI" id="CHEBI:58359"/>
        <dbReference type="ChEBI" id="CHEBI:456215"/>
        <dbReference type="EC" id="6.3.5.2"/>
    </reaction>
</comment>
<reference evidence="17" key="1">
    <citation type="journal article" date="2015" name="MBio">
        <title>Genome-Resolved Metagenomic Analysis Reveals Roles for Candidate Phyla and Other Microbial Community Members in Biogeochemical Transformations in Oil Reservoirs.</title>
        <authorList>
            <person name="Hu P."/>
            <person name="Tom L."/>
            <person name="Singh A."/>
            <person name="Thomas B.C."/>
            <person name="Baker B.J."/>
            <person name="Piceno Y.M."/>
            <person name="Andersen G.L."/>
            <person name="Banfield J.F."/>
        </authorList>
    </citation>
    <scope>NUCLEOTIDE SEQUENCE [LARGE SCALE GENOMIC DNA]</scope>
</reference>
<evidence type="ECO:0000256" key="5">
    <source>
        <dbReference type="ARBA" id="ARBA00022411"/>
    </source>
</evidence>
<keyword evidence="7 13" id="KW-0547">Nucleotide-binding</keyword>
<evidence type="ECO:0000256" key="1">
    <source>
        <dbReference type="ARBA" id="ARBA00002332"/>
    </source>
</evidence>
<comment type="subunit">
    <text evidence="3 13">Heterodimer composed of a glutamine amidotransferase subunit (A) and a GMP-binding subunit (B).</text>
</comment>
<dbReference type="FunFam" id="3.30.300.10:FF:000002">
    <property type="entry name" value="GMP synthase [glutamine-hydrolyzing]"/>
    <property type="match status" value="1"/>
</dbReference>
<proteinExistence type="inferred from homology"/>
<gene>
    <name evidence="13" type="primary">guaAB</name>
    <name evidence="16" type="ORF">XD54_0604</name>
</gene>
<dbReference type="PATRIC" id="fig|172049.5.peg.1376"/>
<evidence type="ECO:0000256" key="10">
    <source>
        <dbReference type="ARBA" id="ARBA00022840"/>
    </source>
</evidence>
<dbReference type="AlphaFoldDB" id="A0A101EMK0"/>
<dbReference type="SUPFAM" id="SSF54810">
    <property type="entry name" value="GMP synthetase C-terminal dimerisation domain"/>
    <property type="match status" value="1"/>
</dbReference>
<dbReference type="InterPro" id="IPR014729">
    <property type="entry name" value="Rossmann-like_a/b/a_fold"/>
</dbReference>
<dbReference type="PANTHER" id="PTHR11922">
    <property type="entry name" value="GMP SYNTHASE-RELATED"/>
    <property type="match status" value="1"/>
</dbReference>
<evidence type="ECO:0000256" key="11">
    <source>
        <dbReference type="ARBA" id="ARBA00030464"/>
    </source>
</evidence>
<dbReference type="Pfam" id="PF00958">
    <property type="entry name" value="GMP_synt_C"/>
    <property type="match status" value="1"/>
</dbReference>
<dbReference type="EMBL" id="LGFD01000008">
    <property type="protein sequence ID" value="KUK18097.1"/>
    <property type="molecule type" value="Genomic_DNA"/>
</dbReference>
<dbReference type="InterPro" id="IPR026598">
    <property type="entry name" value="GMP_synthase_B"/>
</dbReference>
<dbReference type="NCBIfam" id="NF000848">
    <property type="entry name" value="PRK00074.1"/>
    <property type="match status" value="1"/>
</dbReference>
<accession>A0A101EMK0</accession>
<evidence type="ECO:0000256" key="3">
    <source>
        <dbReference type="ARBA" id="ARBA00011264"/>
    </source>
</evidence>
<evidence type="ECO:0000313" key="17">
    <source>
        <dbReference type="Proteomes" id="UP000053911"/>
    </source>
</evidence>
<dbReference type="InterPro" id="IPR001674">
    <property type="entry name" value="GMP_synth_C"/>
</dbReference>
<dbReference type="GO" id="GO:0005829">
    <property type="term" value="C:cytosol"/>
    <property type="evidence" value="ECO:0007669"/>
    <property type="project" value="TreeGrafter"/>
</dbReference>
<evidence type="ECO:0000259" key="15">
    <source>
        <dbReference type="PROSITE" id="PS51553"/>
    </source>
</evidence>
<dbReference type="SUPFAM" id="SSF52402">
    <property type="entry name" value="Adenine nucleotide alpha hydrolases-like"/>
    <property type="match status" value="1"/>
</dbReference>
<evidence type="ECO:0000313" key="16">
    <source>
        <dbReference type="EMBL" id="KUK18097.1"/>
    </source>
</evidence>
<dbReference type="Gene3D" id="3.30.300.10">
    <property type="match status" value="1"/>
</dbReference>
<evidence type="ECO:0000256" key="6">
    <source>
        <dbReference type="ARBA" id="ARBA00022598"/>
    </source>
</evidence>